<dbReference type="Pfam" id="PF00804">
    <property type="entry name" value="Syntaxin"/>
    <property type="match status" value="1"/>
</dbReference>
<keyword evidence="11" id="KW-1185">Reference proteome</keyword>
<dbReference type="Proteomes" id="UP000257109">
    <property type="component" value="Unassembled WGS sequence"/>
</dbReference>
<feature type="domain" description="T-SNARE coiled-coil homology" evidence="9">
    <location>
        <begin position="211"/>
        <end position="273"/>
    </location>
</feature>
<evidence type="ECO:0000256" key="2">
    <source>
        <dbReference type="ARBA" id="ARBA00022448"/>
    </source>
</evidence>
<dbReference type="Pfam" id="PF05739">
    <property type="entry name" value="SNARE"/>
    <property type="match status" value="1"/>
</dbReference>
<evidence type="ECO:0000259" key="9">
    <source>
        <dbReference type="PROSITE" id="PS50192"/>
    </source>
</evidence>
<dbReference type="AlphaFoldDB" id="A0A371GEK4"/>
<comment type="caution">
    <text evidence="10">The sequence shown here is derived from an EMBL/GenBank/DDBJ whole genome shotgun (WGS) entry which is preliminary data.</text>
</comment>
<dbReference type="SMART" id="SM00503">
    <property type="entry name" value="SynN"/>
    <property type="match status" value="1"/>
</dbReference>
<dbReference type="CDD" id="cd15848">
    <property type="entry name" value="SNARE_syntaxin1-like"/>
    <property type="match status" value="1"/>
</dbReference>
<dbReference type="InterPro" id="IPR010989">
    <property type="entry name" value="SNARE"/>
</dbReference>
<reference evidence="10" key="1">
    <citation type="submission" date="2018-05" db="EMBL/GenBank/DDBJ databases">
        <title>Draft genome of Mucuna pruriens seed.</title>
        <authorList>
            <person name="Nnadi N.E."/>
            <person name="Vos R."/>
            <person name="Hasami M.H."/>
            <person name="Devisetty U.K."/>
            <person name="Aguiy J.C."/>
        </authorList>
    </citation>
    <scope>NUCLEOTIDE SEQUENCE [LARGE SCALE GENOMIC DNA]</scope>
    <source>
        <strain evidence="10">JCA_2017</strain>
    </source>
</reference>
<dbReference type="InterPro" id="IPR045242">
    <property type="entry name" value="Syntaxin"/>
</dbReference>
<protein>
    <submittedName>
        <fullName evidence="10">Syntaxin-121</fullName>
    </submittedName>
</protein>
<dbReference type="GO" id="GO:0006886">
    <property type="term" value="P:intracellular protein transport"/>
    <property type="evidence" value="ECO:0007669"/>
    <property type="project" value="TreeGrafter"/>
</dbReference>
<gene>
    <name evidence="10" type="primary">SYP121</name>
    <name evidence="10" type="ORF">CR513_29618</name>
</gene>
<comment type="similarity">
    <text evidence="1">Belongs to the syntaxin family.</text>
</comment>
<keyword evidence="8" id="KW-1133">Transmembrane helix</keyword>
<evidence type="ECO:0000256" key="4">
    <source>
        <dbReference type="ARBA" id="ARBA00022990"/>
    </source>
</evidence>
<dbReference type="FunFam" id="1.20.5.110:FF:000008">
    <property type="entry name" value="Syntaxin 132"/>
    <property type="match status" value="1"/>
</dbReference>
<evidence type="ECO:0000313" key="11">
    <source>
        <dbReference type="Proteomes" id="UP000257109"/>
    </source>
</evidence>
<sequence length="322" mass="36678">MNDLFSTTSSARSEQPSQSPDHHAIEIPGGVNLNKFFDDVEAIKENLNEVERLKQNLKRSNEESKTLHRANAVKDLRSTMEADVVLAVKKVKLIKLQLEALERSNADDRSLLGCGPGSSSDRTRISVVAGLKKNLKDSLDGFNELRHKINSEHRDTVQRRYFTVTGQNPDDKIVDLLISTVCEMGLGAGESERFLQKAIEEQGRSRIEETIKEIKERHDGLKELEKNLKELHEVFLDMAVLMQSQGEQLNNIESHMARANSFVRHGTEQLQSARKKQKNSRKWICYAAILLLLIVFFVVLFTVRPWEHKTSGGYQRLELDVF</sequence>
<evidence type="ECO:0000256" key="7">
    <source>
        <dbReference type="SAM" id="MobiDB-lite"/>
    </source>
</evidence>
<dbReference type="FunFam" id="1.20.58.70:FF:000003">
    <property type="entry name" value="Qa-SNARE, Sso1/Syntaxin1-type, SYP12A-group"/>
    <property type="match status" value="1"/>
</dbReference>
<evidence type="ECO:0000313" key="10">
    <source>
        <dbReference type="EMBL" id="RDX88743.1"/>
    </source>
</evidence>
<dbReference type="Gene3D" id="1.20.5.110">
    <property type="match status" value="1"/>
</dbReference>
<dbReference type="EMBL" id="QJKJ01005854">
    <property type="protein sequence ID" value="RDX88743.1"/>
    <property type="molecule type" value="Genomic_DNA"/>
</dbReference>
<feature type="region of interest" description="Disordered" evidence="7">
    <location>
        <begin position="1"/>
        <end position="25"/>
    </location>
</feature>
<dbReference type="SMART" id="SM00397">
    <property type="entry name" value="t_SNARE"/>
    <property type="match status" value="1"/>
</dbReference>
<dbReference type="PANTHER" id="PTHR19957">
    <property type="entry name" value="SYNTAXIN"/>
    <property type="match status" value="1"/>
</dbReference>
<dbReference type="InterPro" id="IPR000727">
    <property type="entry name" value="T_SNARE_dom"/>
</dbReference>
<dbReference type="PANTHER" id="PTHR19957:SF80">
    <property type="entry name" value="SYNTAXIN-121"/>
    <property type="match status" value="1"/>
</dbReference>
<evidence type="ECO:0000256" key="3">
    <source>
        <dbReference type="ARBA" id="ARBA00022927"/>
    </source>
</evidence>
<dbReference type="SUPFAM" id="SSF47661">
    <property type="entry name" value="t-snare proteins"/>
    <property type="match status" value="1"/>
</dbReference>
<organism evidence="10 11">
    <name type="scientific">Mucuna pruriens</name>
    <name type="common">Velvet bean</name>
    <name type="synonym">Dolichos pruriens</name>
    <dbReference type="NCBI Taxonomy" id="157652"/>
    <lineage>
        <taxon>Eukaryota</taxon>
        <taxon>Viridiplantae</taxon>
        <taxon>Streptophyta</taxon>
        <taxon>Embryophyta</taxon>
        <taxon>Tracheophyta</taxon>
        <taxon>Spermatophyta</taxon>
        <taxon>Magnoliopsida</taxon>
        <taxon>eudicotyledons</taxon>
        <taxon>Gunneridae</taxon>
        <taxon>Pentapetalae</taxon>
        <taxon>rosids</taxon>
        <taxon>fabids</taxon>
        <taxon>Fabales</taxon>
        <taxon>Fabaceae</taxon>
        <taxon>Papilionoideae</taxon>
        <taxon>50 kb inversion clade</taxon>
        <taxon>NPAAA clade</taxon>
        <taxon>indigoferoid/millettioid clade</taxon>
        <taxon>Phaseoleae</taxon>
        <taxon>Mucuna</taxon>
    </lineage>
</organism>
<dbReference type="GO" id="GO:0012505">
    <property type="term" value="C:endomembrane system"/>
    <property type="evidence" value="ECO:0007669"/>
    <property type="project" value="TreeGrafter"/>
</dbReference>
<dbReference type="GO" id="GO:0005484">
    <property type="term" value="F:SNAP receptor activity"/>
    <property type="evidence" value="ECO:0007669"/>
    <property type="project" value="TreeGrafter"/>
</dbReference>
<dbReference type="STRING" id="157652.A0A371GEK4"/>
<accession>A0A371GEK4</accession>
<feature type="coiled-coil region" evidence="6">
    <location>
        <begin position="204"/>
        <end position="234"/>
    </location>
</feature>
<dbReference type="GO" id="GO:0031201">
    <property type="term" value="C:SNARE complex"/>
    <property type="evidence" value="ECO:0007669"/>
    <property type="project" value="TreeGrafter"/>
</dbReference>
<dbReference type="GO" id="GO:0006887">
    <property type="term" value="P:exocytosis"/>
    <property type="evidence" value="ECO:0007669"/>
    <property type="project" value="TreeGrafter"/>
</dbReference>
<dbReference type="GO" id="GO:0048278">
    <property type="term" value="P:vesicle docking"/>
    <property type="evidence" value="ECO:0007669"/>
    <property type="project" value="TreeGrafter"/>
</dbReference>
<keyword evidence="4" id="KW-0007">Acetylation</keyword>
<dbReference type="PROSITE" id="PS50192">
    <property type="entry name" value="T_SNARE"/>
    <property type="match status" value="1"/>
</dbReference>
<evidence type="ECO:0000256" key="1">
    <source>
        <dbReference type="ARBA" id="ARBA00009063"/>
    </source>
</evidence>
<feature type="transmembrane region" description="Helical" evidence="8">
    <location>
        <begin position="283"/>
        <end position="303"/>
    </location>
</feature>
<dbReference type="Gene3D" id="1.20.58.70">
    <property type="match status" value="1"/>
</dbReference>
<keyword evidence="5 6" id="KW-0175">Coiled coil</keyword>
<keyword evidence="8" id="KW-0472">Membrane</keyword>
<keyword evidence="8" id="KW-0812">Transmembrane</keyword>
<dbReference type="GO" id="GO:0000149">
    <property type="term" value="F:SNARE binding"/>
    <property type="evidence" value="ECO:0007669"/>
    <property type="project" value="TreeGrafter"/>
</dbReference>
<feature type="compositionally biased region" description="Polar residues" evidence="7">
    <location>
        <begin position="1"/>
        <end position="19"/>
    </location>
</feature>
<evidence type="ECO:0000256" key="6">
    <source>
        <dbReference type="SAM" id="Coils"/>
    </source>
</evidence>
<feature type="coiled-coil region" evidence="6">
    <location>
        <begin position="33"/>
        <end position="70"/>
    </location>
</feature>
<proteinExistence type="inferred from homology"/>
<dbReference type="GO" id="GO:0006906">
    <property type="term" value="P:vesicle fusion"/>
    <property type="evidence" value="ECO:0007669"/>
    <property type="project" value="TreeGrafter"/>
</dbReference>
<dbReference type="CDD" id="cd00179">
    <property type="entry name" value="SynN"/>
    <property type="match status" value="1"/>
</dbReference>
<feature type="non-terminal residue" evidence="10">
    <location>
        <position position="1"/>
    </location>
</feature>
<dbReference type="OrthoDB" id="10255013at2759"/>
<name>A0A371GEK4_MUCPR</name>
<dbReference type="InterPro" id="IPR006011">
    <property type="entry name" value="Syntaxin_N"/>
</dbReference>
<dbReference type="GO" id="GO:0005886">
    <property type="term" value="C:plasma membrane"/>
    <property type="evidence" value="ECO:0007669"/>
    <property type="project" value="TreeGrafter"/>
</dbReference>
<evidence type="ECO:0000256" key="5">
    <source>
        <dbReference type="ARBA" id="ARBA00023054"/>
    </source>
</evidence>
<evidence type="ECO:0000256" key="8">
    <source>
        <dbReference type="SAM" id="Phobius"/>
    </source>
</evidence>
<keyword evidence="2" id="KW-0813">Transport</keyword>
<keyword evidence="3" id="KW-0653">Protein transport</keyword>